<keyword evidence="7" id="KW-1185">Reference proteome</keyword>
<evidence type="ECO:0000256" key="1">
    <source>
        <dbReference type="ARBA" id="ARBA00022801"/>
    </source>
</evidence>
<evidence type="ECO:0000313" key="6">
    <source>
        <dbReference type="EMBL" id="TWU54705.1"/>
    </source>
</evidence>
<evidence type="ECO:0000256" key="4">
    <source>
        <dbReference type="SAM" id="SignalP"/>
    </source>
</evidence>
<dbReference type="SUPFAM" id="SSF51445">
    <property type="entry name" value="(Trans)glycosidases"/>
    <property type="match status" value="1"/>
</dbReference>
<organism evidence="6 7">
    <name type="scientific">Rubripirellula tenax</name>
    <dbReference type="NCBI Taxonomy" id="2528015"/>
    <lineage>
        <taxon>Bacteria</taxon>
        <taxon>Pseudomonadati</taxon>
        <taxon>Planctomycetota</taxon>
        <taxon>Planctomycetia</taxon>
        <taxon>Pirellulales</taxon>
        <taxon>Pirellulaceae</taxon>
        <taxon>Rubripirellula</taxon>
    </lineage>
</organism>
<dbReference type="Pfam" id="PF00150">
    <property type="entry name" value="Cellulase"/>
    <property type="match status" value="1"/>
</dbReference>
<dbReference type="InterPro" id="IPR001547">
    <property type="entry name" value="Glyco_hydro_5"/>
</dbReference>
<keyword evidence="2 3" id="KW-0326">Glycosidase</keyword>
<feature type="chain" id="PRO_5022724326" evidence="4">
    <location>
        <begin position="27"/>
        <end position="377"/>
    </location>
</feature>
<comment type="caution">
    <text evidence="6">The sequence shown here is derived from an EMBL/GenBank/DDBJ whole genome shotgun (WGS) entry which is preliminary data.</text>
</comment>
<dbReference type="RefSeq" id="WP_146458877.1">
    <property type="nucleotide sequence ID" value="NZ_SJPW01000004.1"/>
</dbReference>
<gene>
    <name evidence="6" type="ORF">Poly51_34240</name>
</gene>
<proteinExistence type="inferred from homology"/>
<name>A0A5C6F0Z6_9BACT</name>
<feature type="signal peptide" evidence="4">
    <location>
        <begin position="1"/>
        <end position="26"/>
    </location>
</feature>
<dbReference type="Gene3D" id="3.20.20.80">
    <property type="entry name" value="Glycosidases"/>
    <property type="match status" value="1"/>
</dbReference>
<evidence type="ECO:0000256" key="3">
    <source>
        <dbReference type="RuleBase" id="RU361153"/>
    </source>
</evidence>
<sequence length="377" mass="42671" precursor="true">MPVSNAVPHAILFCLLSLSISSTTMAQTQSRIRVSDDGNHFVFAETRQPFRVWGVNYDHNGAGELIDEYWIERWDEVGQDFAEIKSLGANCVRIHLQVGKFLIAADKINQLAVDQLKKLLKLAEHEGLYLDITGLACYHKANVPPWYDQLNEQDRWQTQAFFWGSIAEACRDSPAVFCYDLMNEPVFPAKKQAGEEPDREWLAGELGGKFFVQRLTLDLNGRTRQEIAKAWVNQMVDAIREHDDQTMVTVGVIPWVFAFGGGKPLFYSPEVSERLDFASVHFYPQKDKVDAAITALEAYDIGKPLVVEEMFPLKCSTAELEDFVNRSAKFTDGWISFYWGETAAQLKQKPEATIAHAITAAWLEKFHAMSAQILMLP</sequence>
<dbReference type="EMBL" id="SJPW01000004">
    <property type="protein sequence ID" value="TWU54705.1"/>
    <property type="molecule type" value="Genomic_DNA"/>
</dbReference>
<protein>
    <submittedName>
        <fullName evidence="6">Cellulase (Glycosyl hydrolase family 5)</fullName>
    </submittedName>
</protein>
<evidence type="ECO:0000313" key="7">
    <source>
        <dbReference type="Proteomes" id="UP000318288"/>
    </source>
</evidence>
<dbReference type="InterPro" id="IPR017853">
    <property type="entry name" value="GH"/>
</dbReference>
<dbReference type="GO" id="GO:0000272">
    <property type="term" value="P:polysaccharide catabolic process"/>
    <property type="evidence" value="ECO:0007669"/>
    <property type="project" value="InterPro"/>
</dbReference>
<feature type="domain" description="Glycoside hydrolase family 5" evidence="5">
    <location>
        <begin position="70"/>
        <end position="366"/>
    </location>
</feature>
<keyword evidence="1 3" id="KW-0378">Hydrolase</keyword>
<keyword evidence="4" id="KW-0732">Signal</keyword>
<dbReference type="OrthoDB" id="240436at2"/>
<dbReference type="Proteomes" id="UP000318288">
    <property type="component" value="Unassembled WGS sequence"/>
</dbReference>
<accession>A0A5C6F0Z6</accession>
<dbReference type="GO" id="GO:0004553">
    <property type="term" value="F:hydrolase activity, hydrolyzing O-glycosyl compounds"/>
    <property type="evidence" value="ECO:0007669"/>
    <property type="project" value="InterPro"/>
</dbReference>
<reference evidence="6 7" key="1">
    <citation type="submission" date="2019-02" db="EMBL/GenBank/DDBJ databases">
        <title>Deep-cultivation of Planctomycetes and their phenomic and genomic characterization uncovers novel biology.</title>
        <authorList>
            <person name="Wiegand S."/>
            <person name="Jogler M."/>
            <person name="Boedeker C."/>
            <person name="Pinto D."/>
            <person name="Vollmers J."/>
            <person name="Rivas-Marin E."/>
            <person name="Kohn T."/>
            <person name="Peeters S.H."/>
            <person name="Heuer A."/>
            <person name="Rast P."/>
            <person name="Oberbeckmann S."/>
            <person name="Bunk B."/>
            <person name="Jeske O."/>
            <person name="Meyerdierks A."/>
            <person name="Storesund J.E."/>
            <person name="Kallscheuer N."/>
            <person name="Luecker S."/>
            <person name="Lage O.M."/>
            <person name="Pohl T."/>
            <person name="Merkel B.J."/>
            <person name="Hornburger P."/>
            <person name="Mueller R.-W."/>
            <person name="Bruemmer F."/>
            <person name="Labrenz M."/>
            <person name="Spormann A.M."/>
            <person name="Op Den Camp H."/>
            <person name="Overmann J."/>
            <person name="Amann R."/>
            <person name="Jetten M.S.M."/>
            <person name="Mascher T."/>
            <person name="Medema M.H."/>
            <person name="Devos D.P."/>
            <person name="Kaster A.-K."/>
            <person name="Ovreas L."/>
            <person name="Rohde M."/>
            <person name="Galperin M.Y."/>
            <person name="Jogler C."/>
        </authorList>
    </citation>
    <scope>NUCLEOTIDE SEQUENCE [LARGE SCALE GENOMIC DNA]</scope>
    <source>
        <strain evidence="6 7">Poly51</strain>
    </source>
</reference>
<evidence type="ECO:0000256" key="2">
    <source>
        <dbReference type="ARBA" id="ARBA00023295"/>
    </source>
</evidence>
<evidence type="ECO:0000259" key="5">
    <source>
        <dbReference type="Pfam" id="PF00150"/>
    </source>
</evidence>
<dbReference type="AlphaFoldDB" id="A0A5C6F0Z6"/>
<comment type="similarity">
    <text evidence="3">Belongs to the glycosyl hydrolase 5 (cellulase A) family.</text>
</comment>